<organism evidence="1 2">
    <name type="scientific">Alosa alosa</name>
    <name type="common">allis shad</name>
    <dbReference type="NCBI Taxonomy" id="278164"/>
    <lineage>
        <taxon>Eukaryota</taxon>
        <taxon>Metazoa</taxon>
        <taxon>Chordata</taxon>
        <taxon>Craniata</taxon>
        <taxon>Vertebrata</taxon>
        <taxon>Euteleostomi</taxon>
        <taxon>Actinopterygii</taxon>
        <taxon>Neopterygii</taxon>
        <taxon>Teleostei</taxon>
        <taxon>Clupei</taxon>
        <taxon>Clupeiformes</taxon>
        <taxon>Clupeoidei</taxon>
        <taxon>Clupeidae</taxon>
        <taxon>Alosa</taxon>
    </lineage>
</organism>
<dbReference type="EMBL" id="JADWDJ010000006">
    <property type="protein sequence ID" value="KAG5279193.1"/>
    <property type="molecule type" value="Genomic_DNA"/>
</dbReference>
<evidence type="ECO:0000313" key="2">
    <source>
        <dbReference type="Proteomes" id="UP000823561"/>
    </source>
</evidence>
<gene>
    <name evidence="1" type="ORF">AALO_G00075100</name>
</gene>
<dbReference type="Proteomes" id="UP000823561">
    <property type="component" value="Chromosome 6"/>
</dbReference>
<sequence>MNMDWKQRKMKREASHKANRILSSCTKLSTVDAATQTGSRTNTRRLGREINNTLHSVGSILTALLSS</sequence>
<proteinExistence type="predicted"/>
<keyword evidence="2" id="KW-1185">Reference proteome</keyword>
<dbReference type="AlphaFoldDB" id="A0AAV6GVP2"/>
<accession>A0AAV6GVP2</accession>
<name>A0AAV6GVP2_9TELE</name>
<comment type="caution">
    <text evidence="1">The sequence shown here is derived from an EMBL/GenBank/DDBJ whole genome shotgun (WGS) entry which is preliminary data.</text>
</comment>
<protein>
    <submittedName>
        <fullName evidence="1">Uncharacterized protein</fullName>
    </submittedName>
</protein>
<reference evidence="1" key="1">
    <citation type="submission" date="2020-10" db="EMBL/GenBank/DDBJ databases">
        <title>Chromosome-scale genome assembly of the Allis shad, Alosa alosa.</title>
        <authorList>
            <person name="Margot Z."/>
            <person name="Christophe K."/>
            <person name="Cabau C."/>
            <person name="Louis A."/>
            <person name="Berthelot C."/>
            <person name="Parey E."/>
            <person name="Roest Crollius H."/>
            <person name="Montfort J."/>
            <person name="Robinson-Rechavi M."/>
            <person name="Bucao C."/>
            <person name="Bouchez O."/>
            <person name="Gislard M."/>
            <person name="Lluch J."/>
            <person name="Milhes M."/>
            <person name="Lampietro C."/>
            <person name="Lopez Roques C."/>
            <person name="Donnadieu C."/>
            <person name="Braasch I."/>
            <person name="Desvignes T."/>
            <person name="Postlethwait J."/>
            <person name="Bobe J."/>
            <person name="Guiguen Y."/>
        </authorList>
    </citation>
    <scope>NUCLEOTIDE SEQUENCE</scope>
    <source>
        <strain evidence="1">M-15738</strain>
        <tissue evidence="1">Blood</tissue>
    </source>
</reference>
<evidence type="ECO:0000313" key="1">
    <source>
        <dbReference type="EMBL" id="KAG5279193.1"/>
    </source>
</evidence>